<evidence type="ECO:0000313" key="1">
    <source>
        <dbReference type="EMBL" id="MBW83384.1"/>
    </source>
</evidence>
<proteinExistence type="predicted"/>
<name>A0A2P2IQA5_RHIMU</name>
<protein>
    <submittedName>
        <fullName evidence="1">Uncharacterized protein</fullName>
    </submittedName>
</protein>
<organism evidence="1">
    <name type="scientific">Rhizophora mucronata</name>
    <name type="common">Asiatic mangrove</name>
    <dbReference type="NCBI Taxonomy" id="61149"/>
    <lineage>
        <taxon>Eukaryota</taxon>
        <taxon>Viridiplantae</taxon>
        <taxon>Streptophyta</taxon>
        <taxon>Embryophyta</taxon>
        <taxon>Tracheophyta</taxon>
        <taxon>Spermatophyta</taxon>
        <taxon>Magnoliopsida</taxon>
        <taxon>eudicotyledons</taxon>
        <taxon>Gunneridae</taxon>
        <taxon>Pentapetalae</taxon>
        <taxon>rosids</taxon>
        <taxon>fabids</taxon>
        <taxon>Malpighiales</taxon>
        <taxon>Rhizophoraceae</taxon>
        <taxon>Rhizophora</taxon>
    </lineage>
</organism>
<sequence>MIYSTRYELCFCKFWLPTSINNLRFMCWYPFHKFSFDT</sequence>
<reference evidence="1" key="1">
    <citation type="submission" date="2018-02" db="EMBL/GenBank/DDBJ databases">
        <title>Rhizophora mucronata_Transcriptome.</title>
        <authorList>
            <person name="Meera S.P."/>
            <person name="Sreeshan A."/>
            <person name="Augustine A."/>
        </authorList>
    </citation>
    <scope>NUCLEOTIDE SEQUENCE</scope>
    <source>
        <tissue evidence="1">Leaf</tissue>
    </source>
</reference>
<accession>A0A2P2IQA5</accession>
<dbReference type="AlphaFoldDB" id="A0A2P2IQA5"/>
<dbReference type="EMBL" id="GGEC01002901">
    <property type="protein sequence ID" value="MBW83384.1"/>
    <property type="molecule type" value="Transcribed_RNA"/>
</dbReference>